<keyword evidence="5 8" id="KW-0804">Transcription</keyword>
<dbReference type="Pfam" id="PF08644">
    <property type="entry name" value="SPT16"/>
    <property type="match status" value="1"/>
</dbReference>
<dbReference type="SUPFAM" id="SSF55920">
    <property type="entry name" value="Creatinase/aminopeptidase"/>
    <property type="match status" value="1"/>
</dbReference>
<evidence type="ECO:0000256" key="2">
    <source>
        <dbReference type="ARBA" id="ARBA00022705"/>
    </source>
</evidence>
<dbReference type="EMBL" id="KB722654">
    <property type="protein sequence ID" value="EMS21677.1"/>
    <property type="molecule type" value="Genomic_DNA"/>
</dbReference>
<sequence>MDSMDGWEDSTMRRNPYEDSVDHPARPAPPRTASTNGLHSDELQDITVRGVSNASRQPDELRGELSDVKYELVVAGKSDEENLYRKGRALQTHLTGYENPSTLMLLGKREVQFVVIASKAKVPQPPLEASSRRLAKGTRSACFPRTRCWASSSRNGRTSSRNGHGLDGGRRCERRVDIACCQDSEELQNERNAAKMRNKLMSHFSDVMSGYIDEGKKVTHEQLGEQIEAKLEDSKFWKNVKLGDDFETGFGDWCYSPIIQSGGKCDLKSSAVTDDQRLKAGVILCSLGMRYKSYCSNVGRTFMIDPTKDQEENYLFLIDLQKYAIGELRDNVTCKDIYQKVADKINADRPDLLQYFAKTAGFGMGIEFRDPAYPLSAKGTRQLKSDMVVALTLGFNNIPDGKNSQYALSLIDTIQITKDGGKILSEGMKGKDDVMFYMEEEDKKLSRSAQKDAHTRRDAAPTAVVKSKLRNENREIDADAINRHKQHQRELAARRQEEGLDKYSGEGGTGGSNREKQWRRFESYVKDSQLPDAVASRKIVVDARRLTVILPINGFAVPFHVNTLKSLVEQEEGDYTVLRFLFTTPGANSGKKEDTPFEDPNATFIRGLTYRSTDPFRFIELHKEINDLKRAADKLVDINGKRPIRLTEVQLRPSFDGKRQAGDVEIHSDGIRYQSPVKSEQRLDVLSRNIKHQFLQPCHNELIVILHIHIKSPITIGKKKTKGLEFFRPVPDACNKKRKGDYHNEDEQDGYKRRADLDKHFKALSDDIAEASSGRGEGEILFRETGFRGVPFRRNVLPQHTSNVLVFLTEPPFLVLTISQIEVAHIEHLQYGSENFPIQKDKGVTMIYAIDVLRGSKTQKIAGAGHDKLAHAGKGSSIDRGDCERLFQLLGAEQVLGERYERNGLGFTNAYLTLGPRAQQLLSGKLTVQMGFTKGGESGGGGGKKGKAPAKQKTIDESYDHE</sequence>
<comment type="similarity">
    <text evidence="8">Belongs to the peptidase M24 family. SPT16 subfamily.</text>
</comment>
<dbReference type="InterPro" id="IPR018982">
    <property type="entry name" value="RQC_domain"/>
</dbReference>
<dbReference type="GeneID" id="27365337"/>
<dbReference type="SMART" id="SM00956">
    <property type="entry name" value="RQC"/>
    <property type="match status" value="1"/>
</dbReference>
<comment type="subunit">
    <text evidence="8">Component of the FACT complex.</text>
</comment>
<dbReference type="FunFam" id="3.90.230.10:FF:000005">
    <property type="entry name" value="FACT complex subunit spt16"/>
    <property type="match status" value="1"/>
</dbReference>
<evidence type="ECO:0000313" key="13">
    <source>
        <dbReference type="Proteomes" id="UP000016926"/>
    </source>
</evidence>
<dbReference type="AlphaFoldDB" id="M7WME2"/>
<feature type="domain" description="RQC" evidence="10">
    <location>
        <begin position="838"/>
        <end position="934"/>
    </location>
</feature>
<keyword evidence="4 8" id="KW-0805">Transcription regulation</keyword>
<dbReference type="InterPro" id="IPR029148">
    <property type="entry name" value="FACT-SPT16_Nlobe"/>
</dbReference>
<dbReference type="InterPro" id="IPR056595">
    <property type="entry name" value="Fact-SPT16_PH"/>
</dbReference>
<feature type="compositionally biased region" description="Gly residues" evidence="9">
    <location>
        <begin position="933"/>
        <end position="943"/>
    </location>
</feature>
<dbReference type="InterPro" id="IPR036388">
    <property type="entry name" value="WH-like_DNA-bd_sf"/>
</dbReference>
<reference evidence="12 13" key="1">
    <citation type="journal article" date="2012" name="Nat. Commun.">
        <title>A multi-omic map of the lipid-producing yeast Rhodosporidium toruloides.</title>
        <authorList>
            <person name="Zhu Z."/>
            <person name="Zhang S."/>
            <person name="Liu H."/>
            <person name="Shen H."/>
            <person name="Lin X."/>
            <person name="Yang F."/>
            <person name="Zhou Y.J."/>
            <person name="Jin G."/>
            <person name="Ye M."/>
            <person name="Zou H."/>
            <person name="Zou H."/>
            <person name="Zhao Z.K."/>
        </authorList>
    </citation>
    <scope>NUCLEOTIDE SEQUENCE [LARGE SCALE GENOMIC DNA]</scope>
    <source>
        <strain evidence="12 13">NP11</strain>
    </source>
</reference>
<feature type="compositionally biased region" description="Basic and acidic residues" evidence="9">
    <location>
        <begin position="484"/>
        <end position="504"/>
    </location>
</feature>
<gene>
    <name evidence="12" type="ORF">RHTO_01324</name>
</gene>
<dbReference type="GO" id="GO:0006368">
    <property type="term" value="P:transcription elongation by RNA polymerase II"/>
    <property type="evidence" value="ECO:0007669"/>
    <property type="project" value="TreeGrafter"/>
</dbReference>
<accession>M7WME2</accession>
<dbReference type="SUPFAM" id="SSF46785">
    <property type="entry name" value="Winged helix' DNA-binding domain"/>
    <property type="match status" value="1"/>
</dbReference>
<feature type="compositionally biased region" description="Basic and acidic residues" evidence="9">
    <location>
        <begin position="445"/>
        <end position="459"/>
    </location>
</feature>
<dbReference type="InterPro" id="IPR036390">
    <property type="entry name" value="WH_DNA-bd_sf"/>
</dbReference>
<keyword evidence="1 8" id="KW-0158">Chromosome</keyword>
<evidence type="ECO:0000256" key="8">
    <source>
        <dbReference type="RuleBase" id="RU367052"/>
    </source>
</evidence>
<feature type="region of interest" description="Disordered" evidence="9">
    <location>
        <begin position="1"/>
        <end position="62"/>
    </location>
</feature>
<dbReference type="Pfam" id="PF24824">
    <property type="entry name" value="PH_SPT16"/>
    <property type="match status" value="1"/>
</dbReference>
<evidence type="ECO:0000259" key="11">
    <source>
        <dbReference type="SMART" id="SM01286"/>
    </source>
</evidence>
<evidence type="ECO:0000256" key="7">
    <source>
        <dbReference type="ARBA" id="ARBA00023242"/>
    </source>
</evidence>
<dbReference type="Proteomes" id="UP000016926">
    <property type="component" value="Unassembled WGS sequence"/>
</dbReference>
<dbReference type="GO" id="GO:0031491">
    <property type="term" value="F:nucleosome binding"/>
    <property type="evidence" value="ECO:0007669"/>
    <property type="project" value="TreeGrafter"/>
</dbReference>
<dbReference type="Pfam" id="PF09382">
    <property type="entry name" value="RQC"/>
    <property type="match status" value="1"/>
</dbReference>
<protein>
    <recommendedName>
        <fullName evidence="8">FACT complex subunit</fullName>
    </recommendedName>
</protein>
<evidence type="ECO:0000256" key="1">
    <source>
        <dbReference type="ARBA" id="ARBA00022454"/>
    </source>
</evidence>
<proteinExistence type="inferred from homology"/>
<dbReference type="GO" id="GO:0035101">
    <property type="term" value="C:FACT complex"/>
    <property type="evidence" value="ECO:0007669"/>
    <property type="project" value="UniProtKB-UniRule"/>
</dbReference>
<organism evidence="12 13">
    <name type="scientific">Rhodotorula toruloides (strain NP11)</name>
    <name type="common">Yeast</name>
    <name type="synonym">Rhodosporidium toruloides</name>
    <dbReference type="NCBI Taxonomy" id="1130832"/>
    <lineage>
        <taxon>Eukaryota</taxon>
        <taxon>Fungi</taxon>
        <taxon>Dikarya</taxon>
        <taxon>Basidiomycota</taxon>
        <taxon>Pucciniomycotina</taxon>
        <taxon>Microbotryomycetes</taxon>
        <taxon>Sporidiobolales</taxon>
        <taxon>Sporidiobolaceae</taxon>
        <taxon>Rhodotorula</taxon>
    </lineage>
</organism>
<evidence type="ECO:0000256" key="6">
    <source>
        <dbReference type="ARBA" id="ARBA00023204"/>
    </source>
</evidence>
<dbReference type="InterPro" id="IPR040258">
    <property type="entry name" value="Spt16"/>
</dbReference>
<dbReference type="InterPro" id="IPR036005">
    <property type="entry name" value="Creatinase/aminopeptidase-like"/>
</dbReference>
<evidence type="ECO:0000256" key="5">
    <source>
        <dbReference type="ARBA" id="ARBA00023163"/>
    </source>
</evidence>
<keyword evidence="2 8" id="KW-0235">DNA replication</keyword>
<dbReference type="Gene3D" id="2.30.29.150">
    <property type="match status" value="1"/>
</dbReference>
<dbReference type="HOGENOM" id="CLU_004627_1_0_1"/>
<comment type="function">
    <text evidence="8">Component of the FACT complex, a general chromatin factor that acts to reorganize nucleosomes. The FACT complex is involved in multiple processes that require DNA as a template such as mRNA elongation, DNA replication and DNA repair. During transcription elongation the FACT complex acts as a histone chaperone that both destabilizes and restores nucleosomal structure. It facilitates the passage of RNA polymerase II and transcription by promoting the dissociation of one histone H2A-H2B dimer from the nucleosome, then subsequently promotes the reestablishment of the nucleosome following the passage of RNA polymerase II.</text>
</comment>
<dbReference type="Gene3D" id="1.10.10.10">
    <property type="entry name" value="Winged helix-like DNA-binding domain superfamily/Winged helix DNA-binding domain"/>
    <property type="match status" value="1"/>
</dbReference>
<feature type="region of interest" description="Disordered" evidence="9">
    <location>
        <begin position="933"/>
        <end position="962"/>
    </location>
</feature>
<dbReference type="Gene3D" id="3.90.230.10">
    <property type="entry name" value="Creatinase/methionine aminopeptidase superfamily"/>
    <property type="match status" value="1"/>
</dbReference>
<evidence type="ECO:0000256" key="3">
    <source>
        <dbReference type="ARBA" id="ARBA00022763"/>
    </source>
</evidence>
<dbReference type="Pfam" id="PF14826">
    <property type="entry name" value="FACT-Spt16_Nlob"/>
    <property type="match status" value="1"/>
</dbReference>
<evidence type="ECO:0000256" key="4">
    <source>
        <dbReference type="ARBA" id="ARBA00023015"/>
    </source>
</evidence>
<keyword evidence="6 8" id="KW-0234">DNA repair</keyword>
<evidence type="ECO:0000256" key="9">
    <source>
        <dbReference type="SAM" id="MobiDB-lite"/>
    </source>
</evidence>
<dbReference type="InterPro" id="IPR013953">
    <property type="entry name" value="FACT_SPT16_M"/>
</dbReference>
<dbReference type="GO" id="GO:0043138">
    <property type="term" value="F:3'-5' DNA helicase activity"/>
    <property type="evidence" value="ECO:0007669"/>
    <property type="project" value="InterPro"/>
</dbReference>
<feature type="compositionally biased region" description="Basic and acidic residues" evidence="9">
    <location>
        <begin position="953"/>
        <end position="962"/>
    </location>
</feature>
<dbReference type="InterPro" id="IPR029149">
    <property type="entry name" value="Creatin/AminoP/Spt16_N"/>
</dbReference>
<dbReference type="PANTHER" id="PTHR13980:SF15">
    <property type="entry name" value="FACT COMPLEX SUBUNIT SPT16"/>
    <property type="match status" value="1"/>
</dbReference>
<feature type="region of interest" description="Disordered" evidence="9">
    <location>
        <begin position="484"/>
        <end position="514"/>
    </location>
</feature>
<comment type="subcellular location">
    <subcellularLocation>
        <location evidence="8">Nucleus</location>
    </subcellularLocation>
    <subcellularLocation>
        <location evidence="8">Chromosome</location>
    </subcellularLocation>
</comment>
<dbReference type="eggNOG" id="KOG0351">
    <property type="taxonomic scope" value="Eukaryota"/>
</dbReference>
<dbReference type="GO" id="GO:0006260">
    <property type="term" value="P:DNA replication"/>
    <property type="evidence" value="ECO:0007669"/>
    <property type="project" value="UniProtKB-KW"/>
</dbReference>
<keyword evidence="3 8" id="KW-0227">DNA damage</keyword>
<evidence type="ECO:0000313" key="12">
    <source>
        <dbReference type="EMBL" id="EMS21677.1"/>
    </source>
</evidence>
<name>M7WME2_RHOT1</name>
<dbReference type="Pfam" id="PF00557">
    <property type="entry name" value="Peptidase_M24"/>
    <property type="match status" value="1"/>
</dbReference>
<feature type="domain" description="FACT complex subunit SPT16 middle" evidence="11">
    <location>
        <begin position="539"/>
        <end position="673"/>
    </location>
</feature>
<dbReference type="SMART" id="SM01286">
    <property type="entry name" value="SPT16"/>
    <property type="match status" value="1"/>
</dbReference>
<dbReference type="GO" id="GO:0006281">
    <property type="term" value="P:DNA repair"/>
    <property type="evidence" value="ECO:0007669"/>
    <property type="project" value="UniProtKB-UniRule"/>
</dbReference>
<feature type="compositionally biased region" description="Basic and acidic residues" evidence="9">
    <location>
        <begin position="10"/>
        <end position="25"/>
    </location>
</feature>
<dbReference type="eggNOG" id="KOG1189">
    <property type="taxonomic scope" value="Eukaryota"/>
</dbReference>
<evidence type="ECO:0000259" key="10">
    <source>
        <dbReference type="SMART" id="SM00956"/>
    </source>
</evidence>
<keyword evidence="7 8" id="KW-0539">Nucleus</keyword>
<feature type="region of interest" description="Disordered" evidence="9">
    <location>
        <begin position="445"/>
        <end position="471"/>
    </location>
</feature>
<dbReference type="RefSeq" id="XP_016272796.1">
    <property type="nucleotide sequence ID" value="XM_016415006.1"/>
</dbReference>
<dbReference type="InterPro" id="IPR000994">
    <property type="entry name" value="Pept_M24"/>
</dbReference>
<dbReference type="PANTHER" id="PTHR13980">
    <property type="entry name" value="CDC68 RELATED"/>
    <property type="match status" value="1"/>
</dbReference>
<dbReference type="Gene3D" id="3.40.350.10">
    <property type="entry name" value="Creatinase/prolidase N-terminal domain"/>
    <property type="match status" value="1"/>
</dbReference>
<dbReference type="FunFam" id="2.30.29.210:FF:000001">
    <property type="entry name" value="FACT complex subunit spt16"/>
    <property type="match status" value="1"/>
</dbReference>
<keyword evidence="13" id="KW-1185">Reference proteome</keyword>
<dbReference type="Gene3D" id="2.30.29.210">
    <property type="entry name" value="FACT complex subunit Spt16p/Cdc68p"/>
    <property type="match status" value="1"/>
</dbReference>